<evidence type="ECO:0000313" key="3">
    <source>
        <dbReference type="EMBL" id="RZS62896.1"/>
    </source>
</evidence>
<dbReference type="AlphaFoldDB" id="A0A4Q7M4M0"/>
<evidence type="ECO:0000256" key="1">
    <source>
        <dbReference type="SAM" id="MobiDB-lite"/>
    </source>
</evidence>
<organism evidence="3 4">
    <name type="scientific">Xylanimonas ulmi</name>
    <dbReference type="NCBI Taxonomy" id="228973"/>
    <lineage>
        <taxon>Bacteria</taxon>
        <taxon>Bacillati</taxon>
        <taxon>Actinomycetota</taxon>
        <taxon>Actinomycetes</taxon>
        <taxon>Micrococcales</taxon>
        <taxon>Promicromonosporaceae</taxon>
        <taxon>Xylanimonas</taxon>
    </lineage>
</organism>
<proteinExistence type="predicted"/>
<feature type="compositionally biased region" description="Low complexity" evidence="1">
    <location>
        <begin position="46"/>
        <end position="60"/>
    </location>
</feature>
<evidence type="ECO:0000313" key="4">
    <source>
        <dbReference type="Proteomes" id="UP000293852"/>
    </source>
</evidence>
<gene>
    <name evidence="3" type="ORF">EV386_3252</name>
</gene>
<feature type="domain" description="DUF6318" evidence="2">
    <location>
        <begin position="56"/>
        <end position="194"/>
    </location>
</feature>
<dbReference type="InterPro" id="IPR046281">
    <property type="entry name" value="DUF6318"/>
</dbReference>
<dbReference type="EMBL" id="SGWX01000001">
    <property type="protein sequence ID" value="RZS62896.1"/>
    <property type="molecule type" value="Genomic_DNA"/>
</dbReference>
<evidence type="ECO:0000259" key="2">
    <source>
        <dbReference type="Pfam" id="PF19843"/>
    </source>
</evidence>
<dbReference type="RefSeq" id="WP_130416331.1">
    <property type="nucleotide sequence ID" value="NZ_SGWX01000001.1"/>
</dbReference>
<reference evidence="3 4" key="1">
    <citation type="submission" date="2019-02" db="EMBL/GenBank/DDBJ databases">
        <title>Sequencing the genomes of 1000 actinobacteria strains.</title>
        <authorList>
            <person name="Klenk H.-P."/>
        </authorList>
    </citation>
    <scope>NUCLEOTIDE SEQUENCE [LARGE SCALE GENOMIC DNA]</scope>
    <source>
        <strain evidence="3 4">DSM 16932</strain>
    </source>
</reference>
<keyword evidence="4" id="KW-1185">Reference proteome</keyword>
<protein>
    <recommendedName>
        <fullName evidence="2">DUF6318 domain-containing protein</fullName>
    </recommendedName>
</protein>
<dbReference type="PROSITE" id="PS51257">
    <property type="entry name" value="PROKAR_LIPOPROTEIN"/>
    <property type="match status" value="1"/>
</dbReference>
<dbReference type="Proteomes" id="UP000293852">
    <property type="component" value="Unassembled WGS sequence"/>
</dbReference>
<dbReference type="Pfam" id="PF19843">
    <property type="entry name" value="DUF6318"/>
    <property type="match status" value="1"/>
</dbReference>
<comment type="caution">
    <text evidence="3">The sequence shown here is derived from an EMBL/GenBank/DDBJ whole genome shotgun (WGS) entry which is preliminary data.</text>
</comment>
<dbReference type="OrthoDB" id="5148029at2"/>
<accession>A0A4Q7M4M0</accession>
<name>A0A4Q7M4M0_9MICO</name>
<feature type="region of interest" description="Disordered" evidence="1">
    <location>
        <begin position="26"/>
        <end position="75"/>
    </location>
</feature>
<sequence length="203" mass="21358">MGHRVRRGAAVLGALILLGGVGCSPDGRGPDGSRFDGGAGADAEVTDSPSEPSPTPSRVVVKPERPAAMDDDGPAGAEAAATYFLQLDSYTQATGDTAEWEAMSHSTCDYCADLLAQARRVQHEGYTWEGGEVSVRVLHTYAQDAATGIWPIDVEITQAPATVTDANGSIVTVIDSGQGDRRVEVARRDGRWVFFEAGNIPGR</sequence>